<evidence type="ECO:0000259" key="8">
    <source>
        <dbReference type="PROSITE" id="PS50016"/>
    </source>
</evidence>
<feature type="compositionally biased region" description="Basic and acidic residues" evidence="7">
    <location>
        <begin position="18"/>
        <end position="31"/>
    </location>
</feature>
<evidence type="ECO:0000256" key="5">
    <source>
        <dbReference type="ARBA" id="ARBA00023242"/>
    </source>
</evidence>
<name>W7TXA8_9STRA</name>
<evidence type="ECO:0000256" key="7">
    <source>
        <dbReference type="SAM" id="MobiDB-lite"/>
    </source>
</evidence>
<dbReference type="InterPro" id="IPR019734">
    <property type="entry name" value="TPR_rpt"/>
</dbReference>
<feature type="compositionally biased region" description="Basic residues" evidence="7">
    <location>
        <begin position="411"/>
        <end position="421"/>
    </location>
</feature>
<keyword evidence="4" id="KW-0862">Zinc</keyword>
<dbReference type="PROSITE" id="PS01359">
    <property type="entry name" value="ZF_PHD_1"/>
    <property type="match status" value="1"/>
</dbReference>
<dbReference type="SUPFAM" id="SSF57903">
    <property type="entry name" value="FYVE/PHD zinc finger"/>
    <property type="match status" value="1"/>
</dbReference>
<dbReference type="PANTHER" id="PTHR15502">
    <property type="entry name" value="CALCINEURIN-BINDING PROTEIN CABIN 1-RELATED"/>
    <property type="match status" value="1"/>
</dbReference>
<feature type="domain" description="PHD-type" evidence="8">
    <location>
        <begin position="530"/>
        <end position="575"/>
    </location>
</feature>
<feature type="compositionally biased region" description="Polar residues" evidence="7">
    <location>
        <begin position="358"/>
        <end position="367"/>
    </location>
</feature>
<dbReference type="SMART" id="SM00249">
    <property type="entry name" value="PHD"/>
    <property type="match status" value="1"/>
</dbReference>
<evidence type="ECO:0000256" key="2">
    <source>
        <dbReference type="ARBA" id="ARBA00022723"/>
    </source>
</evidence>
<evidence type="ECO:0000256" key="6">
    <source>
        <dbReference type="PROSITE-ProRule" id="PRU00146"/>
    </source>
</evidence>
<dbReference type="GO" id="GO:0006325">
    <property type="term" value="P:chromatin organization"/>
    <property type="evidence" value="ECO:0007669"/>
    <property type="project" value="InterPro"/>
</dbReference>
<evidence type="ECO:0000256" key="3">
    <source>
        <dbReference type="ARBA" id="ARBA00022771"/>
    </source>
</evidence>
<dbReference type="GO" id="GO:0005634">
    <property type="term" value="C:nucleus"/>
    <property type="evidence" value="ECO:0007669"/>
    <property type="project" value="UniProtKB-SubCell"/>
</dbReference>
<keyword evidence="5" id="KW-0539">Nucleus</keyword>
<proteinExistence type="predicted"/>
<keyword evidence="3 6" id="KW-0863">Zinc-finger</keyword>
<dbReference type="InterPro" id="IPR019787">
    <property type="entry name" value="Znf_PHD-finger"/>
</dbReference>
<evidence type="ECO:0000313" key="9">
    <source>
        <dbReference type="EMBL" id="EWM28138.1"/>
    </source>
</evidence>
<organism evidence="9 10">
    <name type="scientific">Nannochloropsis gaditana</name>
    <dbReference type="NCBI Taxonomy" id="72520"/>
    <lineage>
        <taxon>Eukaryota</taxon>
        <taxon>Sar</taxon>
        <taxon>Stramenopiles</taxon>
        <taxon>Ochrophyta</taxon>
        <taxon>Eustigmatophyceae</taxon>
        <taxon>Eustigmatales</taxon>
        <taxon>Monodopsidaceae</taxon>
        <taxon>Nannochloropsis</taxon>
    </lineage>
</organism>
<dbReference type="InterPro" id="IPR033053">
    <property type="entry name" value="Hir3/CABIN1"/>
</dbReference>
<gene>
    <name evidence="9" type="ORF">Naga_100036g32</name>
</gene>
<dbReference type="InterPro" id="IPR011990">
    <property type="entry name" value="TPR-like_helical_dom_sf"/>
</dbReference>
<dbReference type="PANTHER" id="PTHR15502:SF7">
    <property type="entry name" value="CALCINEURIN-BINDING PROTEIN CABIN-1"/>
    <property type="match status" value="1"/>
</dbReference>
<evidence type="ECO:0000256" key="4">
    <source>
        <dbReference type="ARBA" id="ARBA00022833"/>
    </source>
</evidence>
<comment type="subcellular location">
    <subcellularLocation>
        <location evidence="1">Nucleus</location>
    </subcellularLocation>
</comment>
<dbReference type="Proteomes" id="UP000019335">
    <property type="component" value="Chromosome 5"/>
</dbReference>
<keyword evidence="10" id="KW-1185">Reference proteome</keyword>
<keyword evidence="2" id="KW-0479">Metal-binding</keyword>
<dbReference type="GO" id="GO:0031491">
    <property type="term" value="F:nucleosome binding"/>
    <property type="evidence" value="ECO:0007669"/>
    <property type="project" value="TreeGrafter"/>
</dbReference>
<dbReference type="Gene3D" id="3.30.40.10">
    <property type="entry name" value="Zinc/RING finger domain, C3HC4 (zinc finger)"/>
    <property type="match status" value="1"/>
</dbReference>
<feature type="region of interest" description="Disordered" evidence="7">
    <location>
        <begin position="309"/>
        <end position="440"/>
    </location>
</feature>
<feature type="compositionally biased region" description="Basic and acidic residues" evidence="7">
    <location>
        <begin position="422"/>
        <end position="440"/>
    </location>
</feature>
<dbReference type="PROSITE" id="PS50016">
    <property type="entry name" value="ZF_PHD_2"/>
    <property type="match status" value="1"/>
</dbReference>
<dbReference type="InterPro" id="IPR019786">
    <property type="entry name" value="Zinc_finger_PHD-type_CS"/>
</dbReference>
<dbReference type="EMBL" id="AZIL01000353">
    <property type="protein sequence ID" value="EWM28138.1"/>
    <property type="molecule type" value="Genomic_DNA"/>
</dbReference>
<dbReference type="SMART" id="SM00028">
    <property type="entry name" value="TPR"/>
    <property type="match status" value="2"/>
</dbReference>
<dbReference type="InterPro" id="IPR001965">
    <property type="entry name" value="Znf_PHD"/>
</dbReference>
<dbReference type="GO" id="GO:0008270">
    <property type="term" value="F:zinc ion binding"/>
    <property type="evidence" value="ECO:0007669"/>
    <property type="project" value="UniProtKB-KW"/>
</dbReference>
<dbReference type="InterPro" id="IPR011011">
    <property type="entry name" value="Znf_FYVE_PHD"/>
</dbReference>
<dbReference type="InterPro" id="IPR013083">
    <property type="entry name" value="Znf_RING/FYVE/PHD"/>
</dbReference>
<evidence type="ECO:0000313" key="10">
    <source>
        <dbReference type="Proteomes" id="UP000019335"/>
    </source>
</evidence>
<accession>W7TXA8</accession>
<reference evidence="9 10" key="1">
    <citation type="journal article" date="2014" name="Mol. Plant">
        <title>Chromosome Scale Genome Assembly and Transcriptome Profiling of Nannochloropsis gaditana in Nitrogen Depletion.</title>
        <authorList>
            <person name="Corteggiani Carpinelli E."/>
            <person name="Telatin A."/>
            <person name="Vitulo N."/>
            <person name="Forcato C."/>
            <person name="D'Angelo M."/>
            <person name="Schiavon R."/>
            <person name="Vezzi A."/>
            <person name="Giacometti G.M."/>
            <person name="Morosinotto T."/>
            <person name="Valle G."/>
        </authorList>
    </citation>
    <scope>NUCLEOTIDE SEQUENCE [LARGE SCALE GENOMIC DNA]</scope>
    <source>
        <strain evidence="9 10">B-31</strain>
    </source>
</reference>
<feature type="compositionally biased region" description="Acidic residues" evidence="7">
    <location>
        <begin position="785"/>
        <end position="795"/>
    </location>
</feature>
<feature type="compositionally biased region" description="Gly residues" evidence="7">
    <location>
        <begin position="369"/>
        <end position="378"/>
    </location>
</feature>
<evidence type="ECO:0000256" key="1">
    <source>
        <dbReference type="ARBA" id="ARBA00004123"/>
    </source>
</evidence>
<dbReference type="Gene3D" id="1.25.40.10">
    <property type="entry name" value="Tetratricopeptide repeat domain"/>
    <property type="match status" value="1"/>
</dbReference>
<feature type="region of interest" description="Disordered" evidence="7">
    <location>
        <begin position="773"/>
        <end position="795"/>
    </location>
</feature>
<dbReference type="OrthoDB" id="77564at2759"/>
<comment type="caution">
    <text evidence="9">The sequence shown here is derived from an EMBL/GenBank/DDBJ whole genome shotgun (WGS) entry which is preliminary data.</text>
</comment>
<dbReference type="SUPFAM" id="SSF48452">
    <property type="entry name" value="TPR-like"/>
    <property type="match status" value="1"/>
</dbReference>
<sequence>MFSWASIQAVEPVEDTVDGQHPHTGQDHAEGRAGLVGPDMGETREAQETRLVEAYSKAVEAHVEGQYVPAKRAYQLLLDEPRVRDADVSDEMLFRVRYLGTKNFAELLEKEGKISEALDAFSRATDLDDGDAVVWLHLATLCEQQGFWRAARYAYERGPGPGPTASWDCLEGLARVLEVLGDWSACQSVLQRALRLDSNHPGLLELWFRVRRAWRRGSLPAAISRGGSRGLSNEDQSFDEREADGVRPCAFHAKEGVSEASAPTILPVTLEADGESHAWLDLGRALLQVQESCCPRPLKVEAEVVFRSPSSAPNGHADDAGKPLGQGRRTARVTEAERMQQVSAGKEGADSCFHQPECSESGQQTVRGESGGGLGNGAGASQERGKSSGPPPSSVENDKGDAPTPHISVSKARRASRRGGRTSKDEEGAGKGEERSSERVREWMEANIFHGTMRNRDQGESNPLSDQTGHALDWWSDWGVAASWTPAPVGEEGPRSPSPAGQGGMFHAVASDEGAELVMHRLRPFKGTHNSLCDVCLDGGELICCETCSLVYHTCCLHSPPGMSEALYCDRCREEAYRLDDRQPPRVADHALLVDEIEEITGNFLPSVHGNLGALDVMRRLVMRLARVREPRVWSDGRLRGVALALEEACRSFARDIKGHVHHDSEPRVLDFGPAVELFLAELHMDELLIVGSARKEAMVLSGEALEKYKKMDTKTADSNDVSSEMIRERRFERSRRWPSPGPDSCYHEAACDLFIAKTIEALGIQTKSKGEKENNVVSGRWEPLEVEGEEETEREEKDEEVIFSEIYRCRFAWLRALLAAWRGDAQDAERFLTECQGHLEEVAKPDGSISLSHCQRNPRISLEALGTKRKELLQRNESGATRELATAFRKGVLRNAGNGSLEATRAFLSLVRRRYLCVHSEDGKSGSDGAASGLQQQHVIDELLADFLEYEAKGLMDTLKRVGGRTFAAVGTFCGAMDRLDAALEKHSSILMITLITCAKADDLLTAVRILHQILWHLLFVDHWGDKVVASYHQSLPAALAAQARSDLTRLNVLLLETLSHLLAMALRGGCPPFLVLSGDLCDALPSTLASLLRFSSLPYSRVIMNAAMDIFKAVTRRDGCKTSTSLALESTIRPTYSSLVERLEETMFRSLSGILCDPQLEPGFLQDYTNSTNARDYLFLSLHHFSNLMDENSTWAVHPEQGIKQLTRQQLWALTCSLQNLARMASEKDSLYGKTLFPCYLAQTFLVLEHPLLQGNDPTSIQSIRLDWMILMHGVLAEIGQCGEEGGRFLKLVLKVTGLCTRTPTADGDESLWSEESNVFKASVQCMRCLYGLDLSPNGTVEGHHTKSREPEGLSETMGLATFVVRYLEEAQVTVQRRKQMLTALLLAFDKEPMLQQPEVCSGLFPLIESFLFRGTVELETSYLSGDPTSTANTSSVRGIGDSAALVALLNESERLTVTAMEETEAVTPEQSSKCSEMSMLHLEKVKENGVVDSDALIYVYSHFYTYLTELSNTPRFLKRKGQSEAEAYAEYEAANLDLLQMHFLDLRFNPNRLEAWLGLTERAWSLYLMYLDHCPAGVNEDVRERGDNDYDARNVVSCFEQALYQTRECVDEEPSQDAGKDSSLVSIAPFLDIAFFEDVSGTEQGARVCYALDVMGLKHLLKPKNCELGEEELDVYWAALVVAVYRLLASRCLETLDGILKHRLEKDPSDQELATKRIEARVRLAMISYMRRYHKSAMGPHDFSLKRKDPEHMAVIATALRDFQAAQSMESRYGVRSLRWDIPFMIGRLLEETGRARHGRLTSYAKIELLEPGWMESFLSQFKRAQELAERSGNKMSRKEAFYRLHATRLKAILSDIQQVAGVSSLLPPCAHMLQLLRRYSVRDGEGKAEATDIPQKDCSAEQLSRIRWALLMDAMKAMALCRRFDSFDHRSIYQRARVSEHLFVFWPEEGGTDIEGPIRDGIDGKQDLSIPMKKALASSTQGKKARFSLVAASDLMYRLFEKKRTQIVAVWLAEECNNVYDLLNQRNLKYEATRRRYITYYVDLLERTNDCDRLFELYRNVRTLKDPTNDLLSWTQSRILECLTMVLDSGLPCAREDKGACEGASETKLTEETNMRCFEITYEVYLDLAEAVASTSGRRGTWQRETDRLAEQRKSLFLKLENVLVRHHDKSIGAAGAEDMMEESPQIAKSKTRPTGGALSLATTLAFCHEKWPEKQGRLKLAKTSQADVVVKVIRKAKSHRDTELPVEGLAAPQQRKDQIELSQEAKIDCMAEGPGDEKVEGGSFKRRRIFDACEDAEVEQDQYVTALRRDTVIEFLLDEADEI</sequence>
<feature type="region of interest" description="Disordered" evidence="7">
    <location>
        <begin position="12"/>
        <end position="39"/>
    </location>
</feature>
<protein>
    <submittedName>
        <fullName evidence="9">Tetratricopeptide repeat domain-containing protein</fullName>
    </submittedName>
</protein>